<evidence type="ECO:0000259" key="5">
    <source>
        <dbReference type="PROSITE" id="PS50893"/>
    </source>
</evidence>
<reference evidence="6 7" key="1">
    <citation type="submission" date="2017-05" db="EMBL/GenBank/DDBJ databases">
        <title>Comparative genomic and metabolic analysis of manganese-oxidizing mechanisms in Celeribater manganoxidans DY25T: its adaption to the environment of polymetallic nodule.</title>
        <authorList>
            <person name="Wang X."/>
        </authorList>
    </citation>
    <scope>NUCLEOTIDE SEQUENCE [LARGE SCALE GENOMIC DNA]</scope>
    <source>
        <strain evidence="6 7">DY25</strain>
    </source>
</reference>
<keyword evidence="7" id="KW-1185">Reference proteome</keyword>
<keyword evidence="3" id="KW-0547">Nucleotide-binding</keyword>
<evidence type="ECO:0000256" key="4">
    <source>
        <dbReference type="ARBA" id="ARBA00022840"/>
    </source>
</evidence>
<evidence type="ECO:0000256" key="3">
    <source>
        <dbReference type="ARBA" id="ARBA00022741"/>
    </source>
</evidence>
<keyword evidence="2" id="KW-0813">Transport</keyword>
<dbReference type="AlphaFoldDB" id="A0A291M189"/>
<dbReference type="GO" id="GO:0016887">
    <property type="term" value="F:ATP hydrolysis activity"/>
    <property type="evidence" value="ECO:0007669"/>
    <property type="project" value="InterPro"/>
</dbReference>
<dbReference type="GO" id="GO:0005524">
    <property type="term" value="F:ATP binding"/>
    <property type="evidence" value="ECO:0007669"/>
    <property type="project" value="UniProtKB-KW"/>
</dbReference>
<name>A0A291M189_9RHOB</name>
<dbReference type="InterPro" id="IPR003439">
    <property type="entry name" value="ABC_transporter-like_ATP-bd"/>
</dbReference>
<keyword evidence="4 6" id="KW-0067">ATP-binding</keyword>
<dbReference type="PANTHER" id="PTHR42788">
    <property type="entry name" value="TAURINE IMPORT ATP-BINDING PROTEIN-RELATED"/>
    <property type="match status" value="1"/>
</dbReference>
<dbReference type="PROSITE" id="PS00211">
    <property type="entry name" value="ABC_TRANSPORTER_1"/>
    <property type="match status" value="1"/>
</dbReference>
<dbReference type="RefSeq" id="WP_097373714.1">
    <property type="nucleotide sequence ID" value="NZ_CP021404.1"/>
</dbReference>
<dbReference type="SUPFAM" id="SSF52540">
    <property type="entry name" value="P-loop containing nucleoside triphosphate hydrolases"/>
    <property type="match status" value="1"/>
</dbReference>
<dbReference type="InterPro" id="IPR050166">
    <property type="entry name" value="ABC_transporter_ATP-bind"/>
</dbReference>
<dbReference type="Gene3D" id="3.40.50.300">
    <property type="entry name" value="P-loop containing nucleotide triphosphate hydrolases"/>
    <property type="match status" value="1"/>
</dbReference>
<dbReference type="Pfam" id="PF00005">
    <property type="entry name" value="ABC_tran"/>
    <property type="match status" value="1"/>
</dbReference>
<evidence type="ECO:0000256" key="2">
    <source>
        <dbReference type="ARBA" id="ARBA00022448"/>
    </source>
</evidence>
<dbReference type="Proteomes" id="UP000219050">
    <property type="component" value="Chromosome"/>
</dbReference>
<accession>A0A291M189</accession>
<dbReference type="SMART" id="SM00382">
    <property type="entry name" value="AAA"/>
    <property type="match status" value="1"/>
</dbReference>
<dbReference type="KEGG" id="cmag:CBW24_11835"/>
<dbReference type="InterPro" id="IPR003593">
    <property type="entry name" value="AAA+_ATPase"/>
</dbReference>
<comment type="similarity">
    <text evidence="1">Belongs to the ABC transporter superfamily.</text>
</comment>
<protein>
    <submittedName>
        <fullName evidence="6">ABC transporter ATP-binding protein</fullName>
    </submittedName>
</protein>
<dbReference type="EMBL" id="CP021404">
    <property type="protein sequence ID" value="ATI42627.1"/>
    <property type="molecule type" value="Genomic_DNA"/>
</dbReference>
<dbReference type="PANTHER" id="PTHR42788:SF19">
    <property type="entry name" value="ALIPHATIC SULFONATES IMPORT ATP-BINDING PROTEIN SSUB 2"/>
    <property type="match status" value="1"/>
</dbReference>
<evidence type="ECO:0000256" key="1">
    <source>
        <dbReference type="ARBA" id="ARBA00005417"/>
    </source>
</evidence>
<sequence length="243" mass="25377">MSAPALRFSGALRVAGRVLFDRIELTAPAGHWTCLLGPSGIGKSTVLHGFAGLAETDGAAMAADGHPLPGRVALMAQSDMLLPWLSIGANVTLGDRLRGTRTDADRAAQVLRDVGLADLAQRKPRALSGGQRQRAALARVLYEDRPVVLLDEPFSALDVATRTAMQALAARELAGRTVLHVTHDPAEAARLGQQILIMTRAGITPAPPAAAPIPRAPIPRAPDAADTLTVTGALTRALLETVP</sequence>
<feature type="domain" description="ABC transporter" evidence="5">
    <location>
        <begin position="1"/>
        <end position="225"/>
    </location>
</feature>
<organism evidence="6 7">
    <name type="scientific">Pacificitalea manganoxidans</name>
    <dbReference type="NCBI Taxonomy" id="1411902"/>
    <lineage>
        <taxon>Bacteria</taxon>
        <taxon>Pseudomonadati</taxon>
        <taxon>Pseudomonadota</taxon>
        <taxon>Alphaproteobacteria</taxon>
        <taxon>Rhodobacterales</taxon>
        <taxon>Paracoccaceae</taxon>
        <taxon>Pacificitalea</taxon>
    </lineage>
</organism>
<dbReference type="InterPro" id="IPR027417">
    <property type="entry name" value="P-loop_NTPase"/>
</dbReference>
<dbReference type="InterPro" id="IPR017871">
    <property type="entry name" value="ABC_transporter-like_CS"/>
</dbReference>
<dbReference type="OrthoDB" id="9802264at2"/>
<gene>
    <name evidence="6" type="ORF">CBW24_11835</name>
</gene>
<dbReference type="PROSITE" id="PS50893">
    <property type="entry name" value="ABC_TRANSPORTER_2"/>
    <property type="match status" value="1"/>
</dbReference>
<evidence type="ECO:0000313" key="6">
    <source>
        <dbReference type="EMBL" id="ATI42627.1"/>
    </source>
</evidence>
<proteinExistence type="inferred from homology"/>
<evidence type="ECO:0000313" key="7">
    <source>
        <dbReference type="Proteomes" id="UP000219050"/>
    </source>
</evidence>